<organism evidence="1 2">
    <name type="scientific">Stratiformator vulcanicus</name>
    <dbReference type="NCBI Taxonomy" id="2527980"/>
    <lineage>
        <taxon>Bacteria</taxon>
        <taxon>Pseudomonadati</taxon>
        <taxon>Planctomycetota</taxon>
        <taxon>Planctomycetia</taxon>
        <taxon>Planctomycetales</taxon>
        <taxon>Planctomycetaceae</taxon>
        <taxon>Stratiformator</taxon>
    </lineage>
</organism>
<dbReference type="Pfam" id="PF06289">
    <property type="entry name" value="FlbD"/>
    <property type="match status" value="1"/>
</dbReference>
<gene>
    <name evidence="1" type="ORF">Pan189_34540</name>
</gene>
<reference evidence="1 2" key="1">
    <citation type="submission" date="2019-02" db="EMBL/GenBank/DDBJ databases">
        <title>Deep-cultivation of Planctomycetes and their phenomic and genomic characterization uncovers novel biology.</title>
        <authorList>
            <person name="Wiegand S."/>
            <person name="Jogler M."/>
            <person name="Boedeker C."/>
            <person name="Pinto D."/>
            <person name="Vollmers J."/>
            <person name="Rivas-Marin E."/>
            <person name="Kohn T."/>
            <person name="Peeters S.H."/>
            <person name="Heuer A."/>
            <person name="Rast P."/>
            <person name="Oberbeckmann S."/>
            <person name="Bunk B."/>
            <person name="Jeske O."/>
            <person name="Meyerdierks A."/>
            <person name="Storesund J.E."/>
            <person name="Kallscheuer N."/>
            <person name="Luecker S."/>
            <person name="Lage O.M."/>
            <person name="Pohl T."/>
            <person name="Merkel B.J."/>
            <person name="Hornburger P."/>
            <person name="Mueller R.-W."/>
            <person name="Bruemmer F."/>
            <person name="Labrenz M."/>
            <person name="Spormann A.M."/>
            <person name="Op den Camp H."/>
            <person name="Overmann J."/>
            <person name="Amann R."/>
            <person name="Jetten M.S.M."/>
            <person name="Mascher T."/>
            <person name="Medema M.H."/>
            <person name="Devos D.P."/>
            <person name="Kaster A.-K."/>
            <person name="Ovreas L."/>
            <person name="Rohde M."/>
            <person name="Galperin M.Y."/>
            <person name="Jogler C."/>
        </authorList>
    </citation>
    <scope>NUCLEOTIDE SEQUENCE [LARGE SCALE GENOMIC DNA]</scope>
    <source>
        <strain evidence="1 2">Pan189</strain>
    </source>
</reference>
<dbReference type="PANTHER" id="PTHR39185:SF1">
    <property type="entry name" value="SWARMING MOTILITY PROTEIN SWRD"/>
    <property type="match status" value="1"/>
</dbReference>
<dbReference type="EMBL" id="CP036268">
    <property type="protein sequence ID" value="QDT39052.1"/>
    <property type="molecule type" value="Genomic_DNA"/>
</dbReference>
<accession>A0A517R5A7</accession>
<dbReference type="OrthoDB" id="9799862at2"/>
<protein>
    <submittedName>
        <fullName evidence="1">Flagellar protein (FlbD)</fullName>
    </submittedName>
</protein>
<dbReference type="Proteomes" id="UP000317318">
    <property type="component" value="Chromosome"/>
</dbReference>
<keyword evidence="1" id="KW-0969">Cilium</keyword>
<dbReference type="AlphaFoldDB" id="A0A517R5A7"/>
<evidence type="ECO:0000313" key="2">
    <source>
        <dbReference type="Proteomes" id="UP000317318"/>
    </source>
</evidence>
<dbReference type="RefSeq" id="WP_145365208.1">
    <property type="nucleotide sequence ID" value="NZ_CP036268.1"/>
</dbReference>
<proteinExistence type="predicted"/>
<keyword evidence="1" id="KW-0282">Flagellum</keyword>
<keyword evidence="2" id="KW-1185">Reference proteome</keyword>
<sequence length="65" mass="7459">MIKLTKLNGDEFVLNAELIRFVESRPDTYITLDGHERVIVREALEEVVARCLAYRRALQLSKLAA</sequence>
<dbReference type="KEGG" id="svp:Pan189_34540"/>
<evidence type="ECO:0000313" key="1">
    <source>
        <dbReference type="EMBL" id="QDT39052.1"/>
    </source>
</evidence>
<name>A0A517R5A7_9PLAN</name>
<keyword evidence="1" id="KW-0966">Cell projection</keyword>
<dbReference type="InterPro" id="IPR009384">
    <property type="entry name" value="SwrD-like"/>
</dbReference>
<dbReference type="PANTHER" id="PTHR39185">
    <property type="entry name" value="SWARMING MOTILITY PROTEIN SWRD"/>
    <property type="match status" value="1"/>
</dbReference>